<keyword evidence="4" id="KW-0328">Glycosyltransferase</keyword>
<dbReference type="Proteomes" id="UP001183202">
    <property type="component" value="Unassembled WGS sequence"/>
</dbReference>
<keyword evidence="6 10" id="KW-0812">Transmembrane</keyword>
<dbReference type="PANTHER" id="PTHR12468:SF2">
    <property type="entry name" value="GPI MANNOSYLTRANSFERASE 2"/>
    <property type="match status" value="1"/>
</dbReference>
<dbReference type="RefSeq" id="WP_311559496.1">
    <property type="nucleotide sequence ID" value="NZ_JAVREJ010000024.1"/>
</dbReference>
<keyword evidence="12" id="KW-1185">Reference proteome</keyword>
<dbReference type="PANTHER" id="PTHR12468">
    <property type="entry name" value="GPI MANNOSYLTRANSFERASE 2"/>
    <property type="match status" value="1"/>
</dbReference>
<feature type="transmembrane region" description="Helical" evidence="10">
    <location>
        <begin position="102"/>
        <end position="125"/>
    </location>
</feature>
<evidence type="ECO:0000256" key="8">
    <source>
        <dbReference type="ARBA" id="ARBA00022989"/>
    </source>
</evidence>
<organism evidence="11 12">
    <name type="scientific">Pseudonocardia charpentierae</name>
    <dbReference type="NCBI Taxonomy" id="3075545"/>
    <lineage>
        <taxon>Bacteria</taxon>
        <taxon>Bacillati</taxon>
        <taxon>Actinomycetota</taxon>
        <taxon>Actinomycetes</taxon>
        <taxon>Pseudonocardiales</taxon>
        <taxon>Pseudonocardiaceae</taxon>
        <taxon>Pseudonocardia</taxon>
    </lineage>
</organism>
<feature type="transmembrane region" description="Helical" evidence="10">
    <location>
        <begin position="12"/>
        <end position="37"/>
    </location>
</feature>
<evidence type="ECO:0000256" key="2">
    <source>
        <dbReference type="ARBA" id="ARBA00004687"/>
    </source>
</evidence>
<accession>A0ABU2NG95</accession>
<keyword evidence="5" id="KW-0808">Transferase</keyword>
<comment type="caution">
    <text evidence="11">The sequence shown here is derived from an EMBL/GenBank/DDBJ whole genome shotgun (WGS) entry which is preliminary data.</text>
</comment>
<feature type="transmembrane region" description="Helical" evidence="10">
    <location>
        <begin position="219"/>
        <end position="238"/>
    </location>
</feature>
<keyword evidence="7" id="KW-0256">Endoplasmic reticulum</keyword>
<evidence type="ECO:0000313" key="12">
    <source>
        <dbReference type="Proteomes" id="UP001183202"/>
    </source>
</evidence>
<protein>
    <recommendedName>
        <fullName evidence="13">Mannosyltransferase (PIG-V)</fullName>
    </recommendedName>
</protein>
<keyword evidence="3" id="KW-0337">GPI-anchor biosynthesis</keyword>
<dbReference type="EMBL" id="JAVREJ010000024">
    <property type="protein sequence ID" value="MDT0352985.1"/>
    <property type="molecule type" value="Genomic_DNA"/>
</dbReference>
<keyword evidence="8 10" id="KW-1133">Transmembrane helix</keyword>
<dbReference type="InterPro" id="IPR007315">
    <property type="entry name" value="PIG-V/Gpi18"/>
</dbReference>
<evidence type="ECO:0008006" key="13">
    <source>
        <dbReference type="Google" id="ProtNLM"/>
    </source>
</evidence>
<comment type="pathway">
    <text evidence="2">Glycolipid biosynthesis; glycosylphosphatidylinositol-anchor biosynthesis.</text>
</comment>
<evidence type="ECO:0000256" key="1">
    <source>
        <dbReference type="ARBA" id="ARBA00004477"/>
    </source>
</evidence>
<feature type="transmembrane region" description="Helical" evidence="10">
    <location>
        <begin position="137"/>
        <end position="170"/>
    </location>
</feature>
<evidence type="ECO:0000256" key="7">
    <source>
        <dbReference type="ARBA" id="ARBA00022824"/>
    </source>
</evidence>
<feature type="transmembrane region" description="Helical" evidence="10">
    <location>
        <begin position="281"/>
        <end position="299"/>
    </location>
</feature>
<evidence type="ECO:0000256" key="9">
    <source>
        <dbReference type="ARBA" id="ARBA00023136"/>
    </source>
</evidence>
<name>A0ABU2NG95_9PSEU</name>
<evidence type="ECO:0000256" key="4">
    <source>
        <dbReference type="ARBA" id="ARBA00022676"/>
    </source>
</evidence>
<feature type="transmembrane region" description="Helical" evidence="10">
    <location>
        <begin position="330"/>
        <end position="346"/>
    </location>
</feature>
<proteinExistence type="predicted"/>
<evidence type="ECO:0000313" key="11">
    <source>
        <dbReference type="EMBL" id="MDT0352985.1"/>
    </source>
</evidence>
<feature type="transmembrane region" description="Helical" evidence="10">
    <location>
        <begin position="306"/>
        <end position="324"/>
    </location>
</feature>
<evidence type="ECO:0000256" key="10">
    <source>
        <dbReference type="SAM" id="Phobius"/>
    </source>
</evidence>
<evidence type="ECO:0000256" key="5">
    <source>
        <dbReference type="ARBA" id="ARBA00022679"/>
    </source>
</evidence>
<evidence type="ECO:0000256" key="3">
    <source>
        <dbReference type="ARBA" id="ARBA00022502"/>
    </source>
</evidence>
<feature type="transmembrane region" description="Helical" evidence="10">
    <location>
        <begin position="190"/>
        <end position="210"/>
    </location>
</feature>
<reference evidence="12" key="1">
    <citation type="submission" date="2023-07" db="EMBL/GenBank/DDBJ databases">
        <title>30 novel species of actinomycetes from the DSMZ collection.</title>
        <authorList>
            <person name="Nouioui I."/>
        </authorList>
    </citation>
    <scope>NUCLEOTIDE SEQUENCE [LARGE SCALE GENOMIC DNA]</scope>
    <source>
        <strain evidence="12">DSM 45834</strain>
    </source>
</reference>
<keyword evidence="9 10" id="KW-0472">Membrane</keyword>
<gene>
    <name evidence="11" type="ORF">RM445_26060</name>
</gene>
<feature type="transmembrane region" description="Helical" evidence="10">
    <location>
        <begin position="353"/>
        <end position="378"/>
    </location>
</feature>
<sequence>MQDLDARRLADALAPAAVHLAVRAVGVAVLGLMARIYDTPLVTELRSWDGVWMLSIARYGYDGVPVTLVDALGRHTADTAYAFFPGYPATIAAVGLLTGGNLVVAALLVTNLAGVAAAYGLVRLAEVVPGGSRRAGLLLVALFAAAPMGVVLSMVYTEALFCALAVWALVGVLRGQWLLAGLCSAAAGLVRPTGSALAVAVGLAAAVAVVQRRDGVRPWLGGLLAVSGLLGYLGYVGWRTGTPTGWFDIQRTGWNSRFDGGASLARFVGQAALTGHEAYDLAVLLALTGSIVLLVVAVRMRLPWPLLVYTAAVLITVWASDGQIHSRVRLLMPAFPLLLPVALGLAHRRTGTAVAVVVAAALASAWFGGYALTIWRYAI</sequence>
<evidence type="ECO:0000256" key="6">
    <source>
        <dbReference type="ARBA" id="ARBA00022692"/>
    </source>
</evidence>
<comment type="subcellular location">
    <subcellularLocation>
        <location evidence="1">Endoplasmic reticulum membrane</location>
        <topology evidence="1">Multi-pass membrane protein</topology>
    </subcellularLocation>
</comment>